<dbReference type="RefSeq" id="XP_065330428.1">
    <property type="nucleotide sequence ID" value="XM_065474356.1"/>
</dbReference>
<sequence length="236" mass="26937">MHINLAVFLLSFTGVLGNVPLDVASQDQVNLEAVDILDKDRISPVPLLSFINDIINIVSKILVNDINVSLSELEKDLSLPDSDTVIQEVKVNIKEQLGKYMDELKDDIKKDLKEVYENTNIRYREISLNLNKIWDVGSENMSIEVRTNLIEEKINQFEAEEKKMFEDANNSLVDKINKTLDQVSTNIKSLIKSSAEDIKNKLPDQDPNILNEKLQTFEDNLNTKVSNYFNNVQLIN</sequence>
<evidence type="ECO:0000313" key="3">
    <source>
        <dbReference type="Proteomes" id="UP001334084"/>
    </source>
</evidence>
<protein>
    <submittedName>
        <fullName evidence="2">SP-containing protein</fullName>
    </submittedName>
</protein>
<name>A0AAX4JEM6_9MICR</name>
<evidence type="ECO:0000256" key="1">
    <source>
        <dbReference type="SAM" id="SignalP"/>
    </source>
</evidence>
<feature type="chain" id="PRO_5043679812" evidence="1">
    <location>
        <begin position="18"/>
        <end position="236"/>
    </location>
</feature>
<dbReference type="GeneID" id="90542116"/>
<organism evidence="2 3">
    <name type="scientific">Vairimorpha necatrix</name>
    <dbReference type="NCBI Taxonomy" id="6039"/>
    <lineage>
        <taxon>Eukaryota</taxon>
        <taxon>Fungi</taxon>
        <taxon>Fungi incertae sedis</taxon>
        <taxon>Microsporidia</taxon>
        <taxon>Nosematidae</taxon>
        <taxon>Vairimorpha</taxon>
    </lineage>
</organism>
<dbReference type="Proteomes" id="UP001334084">
    <property type="component" value="Chromosome 8"/>
</dbReference>
<feature type="signal peptide" evidence="1">
    <location>
        <begin position="1"/>
        <end position="17"/>
    </location>
</feature>
<evidence type="ECO:0000313" key="2">
    <source>
        <dbReference type="EMBL" id="WUR04283.1"/>
    </source>
</evidence>
<accession>A0AAX4JEM6</accession>
<gene>
    <name evidence="2" type="ORF">VNE69_08040</name>
</gene>
<dbReference type="EMBL" id="CP142733">
    <property type="protein sequence ID" value="WUR04283.1"/>
    <property type="molecule type" value="Genomic_DNA"/>
</dbReference>
<keyword evidence="1" id="KW-0732">Signal</keyword>
<keyword evidence="3" id="KW-1185">Reference proteome</keyword>
<dbReference type="AlphaFoldDB" id="A0AAX4JEM6"/>
<proteinExistence type="predicted"/>
<dbReference type="KEGG" id="vnx:VNE69_08040"/>
<reference evidence="2" key="1">
    <citation type="journal article" date="2024" name="BMC Genomics">
        <title>Functional annotation of a divergent genome using sequence and structure-based similarity.</title>
        <authorList>
            <person name="Svedberg D."/>
            <person name="Winiger R.R."/>
            <person name="Berg A."/>
            <person name="Sharma H."/>
            <person name="Tellgren-Roth C."/>
            <person name="Debrunner-Vossbrinck B.A."/>
            <person name="Vossbrinck C.R."/>
            <person name="Barandun J."/>
        </authorList>
    </citation>
    <scope>NUCLEOTIDE SEQUENCE</scope>
    <source>
        <strain evidence="2">Illinois isolate</strain>
    </source>
</reference>